<dbReference type="EC" id="1.17.8.1" evidence="2"/>
<name>A0ABV7F9B1_9BURK</name>
<sequence>MQQHIAVIGGGWAGCAAAVRLTQRGHKVALFEASRTLGGRARRVELDGKPVDNGQHIMLGAYRETLAVMRSVGLDPDNLLRRLPMQMRYPQGKGMDFLAPKLPAPWHMLAALLRAKGLAWQDKLALARFSSLARWIGWRLNIDCSVSELLQRYDQTPRLIALMWRPLCIAALNTPPERASAQIFLNVLRDSLGAQRAASDMLIPRTDLSALFPTAAADYVTSNGGALHIGAAVQNLVQHGAGWQITAEKIGTMAAFDAVIIATQPEHAARLLDGLSNSSTQSIVPNAALQSTRAQLARFSYEPITTCYLQYDPTLRLPLPFMALQDDPARHHWGQFVFDRGQLDPQHAGMLAVVVSASEQAITLPRITLAEQIATQLASVLQLAALASPQWHGVISEKRATYSCRPDLQRPSNQTGLTNLLLAGDYTSSGNAGDDYPATIESAVRSAIICANLL</sequence>
<dbReference type="InterPro" id="IPR002937">
    <property type="entry name" value="Amino_oxidase"/>
</dbReference>
<dbReference type="InterPro" id="IPR036188">
    <property type="entry name" value="FAD/NAD-bd_sf"/>
</dbReference>
<feature type="domain" description="Amine oxidase" evidence="1">
    <location>
        <begin position="13"/>
        <end position="452"/>
    </location>
</feature>
<dbReference type="InterPro" id="IPR017830">
    <property type="entry name" value="SQase_HpnE"/>
</dbReference>
<comment type="caution">
    <text evidence="2">The sequence shown here is derived from an EMBL/GenBank/DDBJ whole genome shotgun (WGS) entry which is preliminary data.</text>
</comment>
<keyword evidence="3" id="KW-1185">Reference proteome</keyword>
<dbReference type="Proteomes" id="UP001595530">
    <property type="component" value="Unassembled WGS sequence"/>
</dbReference>
<protein>
    <submittedName>
        <fullName evidence="2">Hydroxysqualene dehydroxylase HpnE</fullName>
        <ecNumber evidence="2">1.17.8.1</ecNumber>
    </submittedName>
</protein>
<reference evidence="3" key="1">
    <citation type="journal article" date="2019" name="Int. J. Syst. Evol. Microbiol.">
        <title>The Global Catalogue of Microorganisms (GCM) 10K type strain sequencing project: providing services to taxonomists for standard genome sequencing and annotation.</title>
        <authorList>
            <consortium name="The Broad Institute Genomics Platform"/>
            <consortium name="The Broad Institute Genome Sequencing Center for Infectious Disease"/>
            <person name="Wu L."/>
            <person name="Ma J."/>
        </authorList>
    </citation>
    <scope>NUCLEOTIDE SEQUENCE [LARGE SCALE GENOMIC DNA]</scope>
    <source>
        <strain evidence="3">KCTC 42986</strain>
    </source>
</reference>
<evidence type="ECO:0000259" key="1">
    <source>
        <dbReference type="Pfam" id="PF01593"/>
    </source>
</evidence>
<evidence type="ECO:0000313" key="2">
    <source>
        <dbReference type="EMBL" id="MFC3110653.1"/>
    </source>
</evidence>
<dbReference type="EMBL" id="JBHRTP010000084">
    <property type="protein sequence ID" value="MFC3110653.1"/>
    <property type="molecule type" value="Genomic_DNA"/>
</dbReference>
<organism evidence="2 3">
    <name type="scientific">Undibacterium arcticum</name>
    <dbReference type="NCBI Taxonomy" id="1762892"/>
    <lineage>
        <taxon>Bacteria</taxon>
        <taxon>Pseudomonadati</taxon>
        <taxon>Pseudomonadota</taxon>
        <taxon>Betaproteobacteria</taxon>
        <taxon>Burkholderiales</taxon>
        <taxon>Oxalobacteraceae</taxon>
        <taxon>Undibacterium</taxon>
    </lineage>
</organism>
<keyword evidence="2" id="KW-0560">Oxidoreductase</keyword>
<dbReference type="PANTHER" id="PTHR42923:SF47">
    <property type="entry name" value="BLR3003 PROTEIN"/>
    <property type="match status" value="1"/>
</dbReference>
<gene>
    <name evidence="2" type="primary">hpnE</name>
    <name evidence="2" type="ORF">ACFOFO_22295</name>
</gene>
<proteinExistence type="predicted"/>
<dbReference type="GO" id="GO:0016491">
    <property type="term" value="F:oxidoreductase activity"/>
    <property type="evidence" value="ECO:0007669"/>
    <property type="project" value="UniProtKB-KW"/>
</dbReference>
<dbReference type="NCBIfam" id="TIGR03467">
    <property type="entry name" value="HpnE"/>
    <property type="match status" value="1"/>
</dbReference>
<evidence type="ECO:0000313" key="3">
    <source>
        <dbReference type="Proteomes" id="UP001595530"/>
    </source>
</evidence>
<dbReference type="InterPro" id="IPR050464">
    <property type="entry name" value="Zeta_carotene_desat/Oxidored"/>
</dbReference>
<accession>A0ABV7F9B1</accession>
<dbReference type="Gene3D" id="3.50.50.60">
    <property type="entry name" value="FAD/NAD(P)-binding domain"/>
    <property type="match status" value="1"/>
</dbReference>
<dbReference type="RefSeq" id="WP_390328126.1">
    <property type="nucleotide sequence ID" value="NZ_JBHRTP010000084.1"/>
</dbReference>
<dbReference type="Pfam" id="PF01593">
    <property type="entry name" value="Amino_oxidase"/>
    <property type="match status" value="1"/>
</dbReference>
<dbReference type="PANTHER" id="PTHR42923">
    <property type="entry name" value="PROTOPORPHYRINOGEN OXIDASE"/>
    <property type="match status" value="1"/>
</dbReference>
<dbReference type="SUPFAM" id="SSF51905">
    <property type="entry name" value="FAD/NAD(P)-binding domain"/>
    <property type="match status" value="1"/>
</dbReference>